<organism evidence="3 4">
    <name type="scientific">Pinibacter aurantiacus</name>
    <dbReference type="NCBI Taxonomy" id="2851599"/>
    <lineage>
        <taxon>Bacteria</taxon>
        <taxon>Pseudomonadati</taxon>
        <taxon>Bacteroidota</taxon>
        <taxon>Chitinophagia</taxon>
        <taxon>Chitinophagales</taxon>
        <taxon>Chitinophagaceae</taxon>
        <taxon>Pinibacter</taxon>
    </lineage>
</organism>
<comment type="similarity">
    <text evidence="1">Belongs to the universal stress protein A family.</text>
</comment>
<dbReference type="Proteomes" id="UP000812270">
    <property type="component" value="Unassembled WGS sequence"/>
</dbReference>
<dbReference type="PANTHER" id="PTHR46268:SF6">
    <property type="entry name" value="UNIVERSAL STRESS PROTEIN UP12"/>
    <property type="match status" value="1"/>
</dbReference>
<dbReference type="InterPro" id="IPR006016">
    <property type="entry name" value="UspA"/>
</dbReference>
<dbReference type="Gene3D" id="3.40.50.12370">
    <property type="match status" value="1"/>
</dbReference>
<dbReference type="PANTHER" id="PTHR46268">
    <property type="entry name" value="STRESS RESPONSE PROTEIN NHAX"/>
    <property type="match status" value="1"/>
</dbReference>
<name>A0A9E2SCW7_9BACT</name>
<dbReference type="CDD" id="cd00293">
    <property type="entry name" value="USP-like"/>
    <property type="match status" value="1"/>
</dbReference>
<reference evidence="3" key="1">
    <citation type="submission" date="2021-06" db="EMBL/GenBank/DDBJ databases">
        <authorList>
            <person name="Huq M.A."/>
        </authorList>
    </citation>
    <scope>NUCLEOTIDE SEQUENCE</scope>
    <source>
        <strain evidence="3">MAH-26</strain>
    </source>
</reference>
<evidence type="ECO:0000256" key="1">
    <source>
        <dbReference type="ARBA" id="ARBA00008791"/>
    </source>
</evidence>
<feature type="domain" description="UspA" evidence="2">
    <location>
        <begin position="5"/>
        <end position="149"/>
    </location>
</feature>
<comment type="caution">
    <text evidence="3">The sequence shown here is derived from an EMBL/GenBank/DDBJ whole genome shotgun (WGS) entry which is preliminary data.</text>
</comment>
<dbReference type="AlphaFoldDB" id="A0A9E2SCW7"/>
<dbReference type="EMBL" id="JAHSPG010000013">
    <property type="protein sequence ID" value="MBV4358814.1"/>
    <property type="molecule type" value="Genomic_DNA"/>
</dbReference>
<keyword evidence="4" id="KW-1185">Reference proteome</keyword>
<proteinExistence type="inferred from homology"/>
<evidence type="ECO:0000313" key="3">
    <source>
        <dbReference type="EMBL" id="MBV4358814.1"/>
    </source>
</evidence>
<gene>
    <name evidence="3" type="ORF">KTO63_16735</name>
</gene>
<dbReference type="SUPFAM" id="SSF52402">
    <property type="entry name" value="Adenine nucleotide alpha hydrolases-like"/>
    <property type="match status" value="1"/>
</dbReference>
<evidence type="ECO:0000259" key="2">
    <source>
        <dbReference type="Pfam" id="PF00582"/>
    </source>
</evidence>
<evidence type="ECO:0000313" key="4">
    <source>
        <dbReference type="Proteomes" id="UP000812270"/>
    </source>
</evidence>
<dbReference type="Pfam" id="PF00582">
    <property type="entry name" value="Usp"/>
    <property type="match status" value="1"/>
</dbReference>
<sequence>MVMAFNKILVPVDFTSNTDAAVSHALALSDNSHTEIHLLHVLTKETKKVSYPISRFYTMTAVTFGSLEKLTIKNLEDLKGKIQNALPTIKIIVHLVLEGNVQGNIIQKAQELQTDLIIIGKKRDHSWLSFLNTTSSSFIAAVTNCAVLQVSGEVEARKIGAVVLPVRRKMCERKINLLQTLTYRQRPTIHLITVVNDEDNGPCSDDFINTFRTLSECLHYPMNVKVIQRNNSSKDIFKYAVDINAGLIMIDPFDQVTGKYNFIKSACNMLFVASTK</sequence>
<protein>
    <submittedName>
        <fullName evidence="3">Universal stress protein</fullName>
    </submittedName>
</protein>
<accession>A0A9E2SCW7</accession>